<dbReference type="Pfam" id="PF21274">
    <property type="entry name" value="Rng_hyd_C"/>
    <property type="match status" value="1"/>
</dbReference>
<name>A0A5N0UVT0_9PSEU</name>
<dbReference type="PANTHER" id="PTHR43004">
    <property type="entry name" value="TRK SYSTEM POTASSIUM UPTAKE PROTEIN"/>
    <property type="match status" value="1"/>
</dbReference>
<dbReference type="InterPro" id="IPR002938">
    <property type="entry name" value="FAD-bd"/>
</dbReference>
<dbReference type="GO" id="GO:0071949">
    <property type="term" value="F:FAD binding"/>
    <property type="evidence" value="ECO:0007669"/>
    <property type="project" value="InterPro"/>
</dbReference>
<gene>
    <name evidence="6" type="ORF">FPZ12_028795</name>
</gene>
<keyword evidence="2" id="KW-0285">Flavoprotein</keyword>
<evidence type="ECO:0000259" key="5">
    <source>
        <dbReference type="Pfam" id="PF01494"/>
    </source>
</evidence>
<sequence>MREEQVDVLVTGAGLGGLSATMFLAQQGVRVLTIERHASTALHPRASGQSPRTMELFRWAGIDEEVLGVSKRASQGLRITIASSLGGQVFHSLLQDMAEIDLSAAAGTPWGMAGQEMVEPIMLARAEKSGADVRFSTTLTSFEQDGEGVTAVVEPPDGEPYRVRARYLVAADGGRSRIRERLGIETTGLGGIADSIGVVFEADLGDRMQPDVTDLYYLRNPSFTGALVNTDGPGRYVFGTDYHPERGETLADYPEERLVELIRLATDLPELRPEIRWAGAWEMAARIAREFRSGRVFLVGDAAKVTPPTGGMGGVTAVGDGHDLAWKLAAVLRGEAGPGLLDTYEAERRPIAQMVVDTSLHNAKERLKPELDLTGVGEPTDQIGIALGFRYRSSAVLADDDDPSPVENPNEPSGRAGFRAPHVPFGDGRSIVDLLGHGWVLLANGPGWHAAANDVSAAAGVAIACHEAGVDFADPERVFAARYGLDEGGASLVRPDGIVGWRRTAAVDDKAGPLWDAFGALLRR</sequence>
<dbReference type="InterPro" id="IPR036188">
    <property type="entry name" value="FAD/NAD-bd_sf"/>
</dbReference>
<dbReference type="Gene3D" id="3.40.30.120">
    <property type="match status" value="1"/>
</dbReference>
<reference evidence="6" key="1">
    <citation type="submission" date="2019-09" db="EMBL/GenBank/DDBJ databases">
        <authorList>
            <person name="Teo W.F.A."/>
            <person name="Duangmal K."/>
        </authorList>
    </citation>
    <scope>NUCLEOTIDE SEQUENCE [LARGE SCALE GENOMIC DNA]</scope>
    <source>
        <strain evidence="6">K81G1</strain>
    </source>
</reference>
<dbReference type="GO" id="GO:0016709">
    <property type="term" value="F:oxidoreductase activity, acting on paired donors, with incorporation or reduction of molecular oxygen, NAD(P)H as one donor, and incorporation of one atom of oxygen"/>
    <property type="evidence" value="ECO:0007669"/>
    <property type="project" value="UniProtKB-ARBA"/>
</dbReference>
<proteinExistence type="predicted"/>
<feature type="region of interest" description="Disordered" evidence="4">
    <location>
        <begin position="398"/>
        <end position="418"/>
    </location>
</feature>
<dbReference type="PANTHER" id="PTHR43004:SF19">
    <property type="entry name" value="BINDING MONOOXYGENASE, PUTATIVE (JCVI)-RELATED"/>
    <property type="match status" value="1"/>
</dbReference>
<organism evidence="6 7">
    <name type="scientific">Amycolatopsis acidicola</name>
    <dbReference type="NCBI Taxonomy" id="2596893"/>
    <lineage>
        <taxon>Bacteria</taxon>
        <taxon>Bacillati</taxon>
        <taxon>Actinomycetota</taxon>
        <taxon>Actinomycetes</taxon>
        <taxon>Pseudonocardiales</taxon>
        <taxon>Pseudonocardiaceae</taxon>
        <taxon>Amycolatopsis</taxon>
    </lineage>
</organism>
<dbReference type="NCBIfam" id="NF046068">
    <property type="entry name" value="AkvoneHdxseDnrF"/>
    <property type="match status" value="1"/>
</dbReference>
<evidence type="ECO:0000256" key="1">
    <source>
        <dbReference type="ARBA" id="ARBA00001974"/>
    </source>
</evidence>
<dbReference type="SUPFAM" id="SSF51905">
    <property type="entry name" value="FAD/NAD(P)-binding domain"/>
    <property type="match status" value="1"/>
</dbReference>
<evidence type="ECO:0000313" key="6">
    <source>
        <dbReference type="EMBL" id="KAA9155920.1"/>
    </source>
</evidence>
<comment type="cofactor">
    <cofactor evidence="1">
        <name>FAD</name>
        <dbReference type="ChEBI" id="CHEBI:57692"/>
    </cofactor>
</comment>
<evidence type="ECO:0000313" key="7">
    <source>
        <dbReference type="Proteomes" id="UP000319769"/>
    </source>
</evidence>
<keyword evidence="3" id="KW-0274">FAD</keyword>
<accession>A0A5N0UVT0</accession>
<dbReference type="EMBL" id="VMNW02000053">
    <property type="protein sequence ID" value="KAA9155920.1"/>
    <property type="molecule type" value="Genomic_DNA"/>
</dbReference>
<dbReference type="Proteomes" id="UP000319769">
    <property type="component" value="Unassembled WGS sequence"/>
</dbReference>
<keyword evidence="7" id="KW-1185">Reference proteome</keyword>
<dbReference type="InterPro" id="IPR050641">
    <property type="entry name" value="RIFMO-like"/>
</dbReference>
<protein>
    <submittedName>
        <fullName evidence="6">FAD-dependent monooxygenase</fullName>
    </submittedName>
</protein>
<dbReference type="Gene3D" id="3.30.9.10">
    <property type="entry name" value="D-Amino Acid Oxidase, subunit A, domain 2"/>
    <property type="match status" value="1"/>
</dbReference>
<dbReference type="RefSeq" id="WP_144751043.1">
    <property type="nucleotide sequence ID" value="NZ_VMNW02000053.1"/>
</dbReference>
<dbReference type="Pfam" id="PF01494">
    <property type="entry name" value="FAD_binding_3"/>
    <property type="match status" value="1"/>
</dbReference>
<dbReference type="OrthoDB" id="4246007at2"/>
<keyword evidence="6" id="KW-0503">Monooxygenase</keyword>
<evidence type="ECO:0000256" key="4">
    <source>
        <dbReference type="SAM" id="MobiDB-lite"/>
    </source>
</evidence>
<comment type="caution">
    <text evidence="6">The sequence shown here is derived from an EMBL/GenBank/DDBJ whole genome shotgun (WGS) entry which is preliminary data.</text>
</comment>
<dbReference type="PRINTS" id="PR00420">
    <property type="entry name" value="RNGMNOXGNASE"/>
</dbReference>
<keyword evidence="6" id="KW-0560">Oxidoreductase</keyword>
<evidence type="ECO:0000256" key="3">
    <source>
        <dbReference type="ARBA" id="ARBA00022827"/>
    </source>
</evidence>
<dbReference type="NCBIfam" id="NF046069">
    <property type="entry name" value="AkvoneHdxseRdmE"/>
    <property type="match status" value="1"/>
</dbReference>
<dbReference type="AlphaFoldDB" id="A0A5N0UVT0"/>
<dbReference type="Gene3D" id="3.50.50.60">
    <property type="entry name" value="FAD/NAD(P)-binding domain"/>
    <property type="match status" value="1"/>
</dbReference>
<feature type="domain" description="FAD-binding" evidence="5">
    <location>
        <begin position="6"/>
        <end position="358"/>
    </location>
</feature>
<evidence type="ECO:0000256" key="2">
    <source>
        <dbReference type="ARBA" id="ARBA00022630"/>
    </source>
</evidence>